<keyword evidence="1" id="KW-0812">Transmembrane</keyword>
<accession>A0AAV4TH95</accession>
<reference evidence="2 3" key="1">
    <citation type="submission" date="2021-06" db="EMBL/GenBank/DDBJ databases">
        <title>Caerostris extrusa draft genome.</title>
        <authorList>
            <person name="Kono N."/>
            <person name="Arakawa K."/>
        </authorList>
    </citation>
    <scope>NUCLEOTIDE SEQUENCE [LARGE SCALE GENOMIC DNA]</scope>
</reference>
<protein>
    <submittedName>
        <fullName evidence="2">Uncharacterized protein</fullName>
    </submittedName>
</protein>
<dbReference type="Proteomes" id="UP001054945">
    <property type="component" value="Unassembled WGS sequence"/>
</dbReference>
<proteinExistence type="predicted"/>
<keyword evidence="3" id="KW-1185">Reference proteome</keyword>
<evidence type="ECO:0000256" key="1">
    <source>
        <dbReference type="SAM" id="Phobius"/>
    </source>
</evidence>
<keyword evidence="1" id="KW-0472">Membrane</keyword>
<evidence type="ECO:0000313" key="2">
    <source>
        <dbReference type="EMBL" id="GIY44172.1"/>
    </source>
</evidence>
<name>A0AAV4TH95_CAEEX</name>
<evidence type="ECO:0000313" key="3">
    <source>
        <dbReference type="Proteomes" id="UP001054945"/>
    </source>
</evidence>
<gene>
    <name evidence="2" type="ORF">CEXT_811461</name>
</gene>
<keyword evidence="1" id="KW-1133">Transmembrane helix</keyword>
<dbReference type="EMBL" id="BPLR01011101">
    <property type="protein sequence ID" value="GIY44172.1"/>
    <property type="molecule type" value="Genomic_DNA"/>
</dbReference>
<sequence length="118" mass="13249">MLDGIKSFKEKIRIRNKTRLIIEQGFIQVLIVITSICFSSPGCNSEILPNGQVAGGRYDYFMMIRSLTWRFLQASSTSFFAGGNVNTHWATCSKISSGCFEQQIAFECDGVAPRLLVW</sequence>
<organism evidence="2 3">
    <name type="scientific">Caerostris extrusa</name>
    <name type="common">Bark spider</name>
    <name type="synonym">Caerostris bankana</name>
    <dbReference type="NCBI Taxonomy" id="172846"/>
    <lineage>
        <taxon>Eukaryota</taxon>
        <taxon>Metazoa</taxon>
        <taxon>Ecdysozoa</taxon>
        <taxon>Arthropoda</taxon>
        <taxon>Chelicerata</taxon>
        <taxon>Arachnida</taxon>
        <taxon>Araneae</taxon>
        <taxon>Araneomorphae</taxon>
        <taxon>Entelegynae</taxon>
        <taxon>Araneoidea</taxon>
        <taxon>Araneidae</taxon>
        <taxon>Caerostris</taxon>
    </lineage>
</organism>
<dbReference type="AlphaFoldDB" id="A0AAV4TH95"/>
<comment type="caution">
    <text evidence="2">The sequence shown here is derived from an EMBL/GenBank/DDBJ whole genome shotgun (WGS) entry which is preliminary data.</text>
</comment>
<feature type="transmembrane region" description="Helical" evidence="1">
    <location>
        <begin position="20"/>
        <end position="41"/>
    </location>
</feature>